<dbReference type="Pfam" id="PF01061">
    <property type="entry name" value="ABC2_membrane"/>
    <property type="match status" value="1"/>
</dbReference>
<sequence>MYEDLCSVPPECNLLHTIAAGGQAILCTIYQPSAAILRCFNKLLLIGETGQQLYFGDIGSLACDVVQYFEHFGVSAVVEHENPADWLMKVTQKPPIPSSKSWADMWQESLEHQLLSQTLSEIISKPTTTSNVSRAHDREFSRGLHTQYIMLLSRTLQECWRSPHYIWSKLLLGSGIALSVGISLWMSQPTMQGIQSQLFSIFLILTIANSGMKQIISSFLARRELFEAHERPSRMYSWQAFILASITAEIPSQSVTAVVVFLLWYFPTGIFHYRGFVSSKERGCLLFLLIWVYFLFVSTFAHMVSAGIATVQVATSLAVVLYQLMLLFCGVLASPAILPRFWIFMYHVSPLKYMLSSLMSAGIAGVPVTCLENETIHLKPPYNISCSVYLREYLNTHSGYLLDAEATDTCHYCPWNSTNQYLASLGIHFQDRWQNLGILTLFLLANAILSLVLYWMLRVWRRDP</sequence>
<evidence type="ECO:0000256" key="1">
    <source>
        <dbReference type="ARBA" id="ARBA00004141"/>
    </source>
</evidence>
<evidence type="ECO:0000256" key="2">
    <source>
        <dbReference type="ARBA" id="ARBA00022448"/>
    </source>
</evidence>
<feature type="transmembrane region" description="Helical" evidence="6">
    <location>
        <begin position="436"/>
        <end position="457"/>
    </location>
</feature>
<dbReference type="EMBL" id="ML986505">
    <property type="protein sequence ID" value="KAF2274029.1"/>
    <property type="molecule type" value="Genomic_DNA"/>
</dbReference>
<keyword evidence="9" id="KW-1185">Reference proteome</keyword>
<feature type="transmembrane region" description="Helical" evidence="6">
    <location>
        <begin position="165"/>
        <end position="186"/>
    </location>
</feature>
<organism evidence="8 9">
    <name type="scientific">Westerdykella ornata</name>
    <dbReference type="NCBI Taxonomy" id="318751"/>
    <lineage>
        <taxon>Eukaryota</taxon>
        <taxon>Fungi</taxon>
        <taxon>Dikarya</taxon>
        <taxon>Ascomycota</taxon>
        <taxon>Pezizomycotina</taxon>
        <taxon>Dothideomycetes</taxon>
        <taxon>Pleosporomycetidae</taxon>
        <taxon>Pleosporales</taxon>
        <taxon>Sporormiaceae</taxon>
        <taxon>Westerdykella</taxon>
    </lineage>
</organism>
<dbReference type="Proteomes" id="UP000800097">
    <property type="component" value="Unassembled WGS sequence"/>
</dbReference>
<evidence type="ECO:0000256" key="6">
    <source>
        <dbReference type="SAM" id="Phobius"/>
    </source>
</evidence>
<keyword evidence="2" id="KW-0813">Transport</keyword>
<name>A0A6A6JFQ8_WESOR</name>
<proteinExistence type="predicted"/>
<evidence type="ECO:0000313" key="9">
    <source>
        <dbReference type="Proteomes" id="UP000800097"/>
    </source>
</evidence>
<feature type="domain" description="ABC-2 type transporter transmembrane" evidence="7">
    <location>
        <begin position="146"/>
        <end position="360"/>
    </location>
</feature>
<feature type="transmembrane region" description="Helical" evidence="6">
    <location>
        <begin position="240"/>
        <end position="265"/>
    </location>
</feature>
<gene>
    <name evidence="8" type="ORF">EI97DRAFT_479175</name>
</gene>
<comment type="subcellular location">
    <subcellularLocation>
        <location evidence="1">Membrane</location>
        <topology evidence="1">Multi-pass membrane protein</topology>
    </subcellularLocation>
</comment>
<feature type="transmembrane region" description="Helical" evidence="6">
    <location>
        <begin position="285"/>
        <end position="308"/>
    </location>
</feature>
<keyword evidence="3 6" id="KW-0812">Transmembrane</keyword>
<dbReference type="AlphaFoldDB" id="A0A6A6JFQ8"/>
<evidence type="ECO:0000256" key="4">
    <source>
        <dbReference type="ARBA" id="ARBA00022989"/>
    </source>
</evidence>
<dbReference type="RefSeq" id="XP_033651568.1">
    <property type="nucleotide sequence ID" value="XM_033802001.1"/>
</dbReference>
<dbReference type="PANTHER" id="PTHR19241">
    <property type="entry name" value="ATP-BINDING CASSETTE TRANSPORTER"/>
    <property type="match status" value="1"/>
</dbReference>
<evidence type="ECO:0000256" key="3">
    <source>
        <dbReference type="ARBA" id="ARBA00022692"/>
    </source>
</evidence>
<dbReference type="GO" id="GO:0016020">
    <property type="term" value="C:membrane"/>
    <property type="evidence" value="ECO:0007669"/>
    <property type="project" value="UniProtKB-SubCell"/>
</dbReference>
<evidence type="ECO:0000256" key="5">
    <source>
        <dbReference type="ARBA" id="ARBA00023136"/>
    </source>
</evidence>
<keyword evidence="4 6" id="KW-1133">Transmembrane helix</keyword>
<dbReference type="GO" id="GO:0140359">
    <property type="term" value="F:ABC-type transporter activity"/>
    <property type="evidence" value="ECO:0007669"/>
    <property type="project" value="InterPro"/>
</dbReference>
<dbReference type="InterPro" id="IPR013525">
    <property type="entry name" value="ABC2_TM"/>
</dbReference>
<accession>A0A6A6JFQ8</accession>
<evidence type="ECO:0000259" key="7">
    <source>
        <dbReference type="Pfam" id="PF01061"/>
    </source>
</evidence>
<dbReference type="OrthoDB" id="3784757at2759"/>
<feature type="transmembrane region" description="Helical" evidence="6">
    <location>
        <begin position="320"/>
        <end position="343"/>
    </location>
</feature>
<reference evidence="8" key="1">
    <citation type="journal article" date="2020" name="Stud. Mycol.">
        <title>101 Dothideomycetes genomes: a test case for predicting lifestyles and emergence of pathogens.</title>
        <authorList>
            <person name="Haridas S."/>
            <person name="Albert R."/>
            <person name="Binder M."/>
            <person name="Bloem J."/>
            <person name="Labutti K."/>
            <person name="Salamov A."/>
            <person name="Andreopoulos B."/>
            <person name="Baker S."/>
            <person name="Barry K."/>
            <person name="Bills G."/>
            <person name="Bluhm B."/>
            <person name="Cannon C."/>
            <person name="Castanera R."/>
            <person name="Culley D."/>
            <person name="Daum C."/>
            <person name="Ezra D."/>
            <person name="Gonzalez J."/>
            <person name="Henrissat B."/>
            <person name="Kuo A."/>
            <person name="Liang C."/>
            <person name="Lipzen A."/>
            <person name="Lutzoni F."/>
            <person name="Magnuson J."/>
            <person name="Mondo S."/>
            <person name="Nolan M."/>
            <person name="Ohm R."/>
            <person name="Pangilinan J."/>
            <person name="Park H.-J."/>
            <person name="Ramirez L."/>
            <person name="Alfaro M."/>
            <person name="Sun H."/>
            <person name="Tritt A."/>
            <person name="Yoshinaga Y."/>
            <person name="Zwiers L.-H."/>
            <person name="Turgeon B."/>
            <person name="Goodwin S."/>
            <person name="Spatafora J."/>
            <person name="Crous P."/>
            <person name="Grigoriev I."/>
        </authorList>
    </citation>
    <scope>NUCLEOTIDE SEQUENCE</scope>
    <source>
        <strain evidence="8">CBS 379.55</strain>
    </source>
</reference>
<dbReference type="GeneID" id="54555176"/>
<keyword evidence="5 6" id="KW-0472">Membrane</keyword>
<feature type="transmembrane region" description="Helical" evidence="6">
    <location>
        <begin position="198"/>
        <end position="220"/>
    </location>
</feature>
<evidence type="ECO:0000313" key="8">
    <source>
        <dbReference type="EMBL" id="KAF2274029.1"/>
    </source>
</evidence>
<protein>
    <recommendedName>
        <fullName evidence="7">ABC-2 type transporter transmembrane domain-containing protein</fullName>
    </recommendedName>
</protein>